<evidence type="ECO:0000313" key="10">
    <source>
        <dbReference type="Proteomes" id="UP001155380"/>
    </source>
</evidence>
<dbReference type="Proteomes" id="UP001155380">
    <property type="component" value="Unassembled WGS sequence"/>
</dbReference>
<dbReference type="GO" id="GO:0005737">
    <property type="term" value="C:cytoplasm"/>
    <property type="evidence" value="ECO:0007669"/>
    <property type="project" value="UniProtKB-SubCell"/>
</dbReference>
<name>A0AAJ1C059_9HYPH</name>
<dbReference type="GO" id="GO:0016784">
    <property type="term" value="F:3-mercaptopyruvate sulfurtransferase activity"/>
    <property type="evidence" value="ECO:0007669"/>
    <property type="project" value="UniProtKB-EC"/>
</dbReference>
<dbReference type="SMART" id="SM00450">
    <property type="entry name" value="RHOD"/>
    <property type="match status" value="2"/>
</dbReference>
<comment type="caution">
    <text evidence="9">The sequence shown here is derived from an EMBL/GenBank/DDBJ whole genome shotgun (WGS) entry which is preliminary data.</text>
</comment>
<dbReference type="PROSITE" id="PS50206">
    <property type="entry name" value="RHODANESE_3"/>
    <property type="match status" value="2"/>
</dbReference>
<evidence type="ECO:0000256" key="5">
    <source>
        <dbReference type="ARBA" id="ARBA00051793"/>
    </source>
</evidence>
<gene>
    <name evidence="9" type="primary">sseA</name>
    <name evidence="9" type="ORF">NBH21_21715</name>
</gene>
<evidence type="ECO:0000313" key="9">
    <source>
        <dbReference type="EMBL" id="MCO5959396.1"/>
    </source>
</evidence>
<keyword evidence="2" id="KW-0963">Cytoplasm</keyword>
<keyword evidence="4" id="KW-0677">Repeat</keyword>
<dbReference type="RefSeq" id="WP_250915032.1">
    <property type="nucleotide sequence ID" value="NZ_JAMXLX010000009.1"/>
</dbReference>
<feature type="domain" description="Rhodanese" evidence="8">
    <location>
        <begin position="20"/>
        <end position="137"/>
    </location>
</feature>
<dbReference type="PROSITE" id="PS00683">
    <property type="entry name" value="RHODANESE_2"/>
    <property type="match status" value="1"/>
</dbReference>
<evidence type="ECO:0000256" key="1">
    <source>
        <dbReference type="ARBA" id="ARBA00004496"/>
    </source>
</evidence>
<reference evidence="9" key="1">
    <citation type="submission" date="2022-06" db="EMBL/GenBank/DDBJ databases">
        <authorList>
            <person name="Sun Q."/>
        </authorList>
    </citation>
    <scope>NUCLEOTIDE SEQUENCE</scope>
    <source>
        <strain evidence="9">S101</strain>
    </source>
</reference>
<dbReference type="PANTHER" id="PTHR11364:SF27">
    <property type="entry name" value="SULFURTRANSFERASE"/>
    <property type="match status" value="1"/>
</dbReference>
<evidence type="ECO:0000256" key="4">
    <source>
        <dbReference type="ARBA" id="ARBA00022737"/>
    </source>
</evidence>
<dbReference type="NCBIfam" id="NF008557">
    <property type="entry name" value="PRK11493.1"/>
    <property type="match status" value="1"/>
</dbReference>
<keyword evidence="3 6" id="KW-0808">Transferase</keyword>
<dbReference type="InterPro" id="IPR045078">
    <property type="entry name" value="TST/MPST-like"/>
</dbReference>
<dbReference type="FunFam" id="3.40.250.10:FF:000015">
    <property type="entry name" value="Sulfurtransferase"/>
    <property type="match status" value="1"/>
</dbReference>
<dbReference type="PANTHER" id="PTHR11364">
    <property type="entry name" value="THIOSULFATE SULFERTANSFERASE"/>
    <property type="match status" value="1"/>
</dbReference>
<dbReference type="Gene3D" id="3.40.250.10">
    <property type="entry name" value="Rhodanese-like domain"/>
    <property type="match status" value="2"/>
</dbReference>
<dbReference type="EMBL" id="JAMXLX010000009">
    <property type="protein sequence ID" value="MCO5959396.1"/>
    <property type="molecule type" value="Genomic_DNA"/>
</dbReference>
<feature type="compositionally biased region" description="Basic and acidic residues" evidence="7">
    <location>
        <begin position="288"/>
        <end position="298"/>
    </location>
</feature>
<feature type="domain" description="Rhodanese" evidence="8">
    <location>
        <begin position="167"/>
        <end position="282"/>
    </location>
</feature>
<evidence type="ECO:0000256" key="2">
    <source>
        <dbReference type="ARBA" id="ARBA00022490"/>
    </source>
</evidence>
<sequence length="298" mass="31680">MSLTLPGSLVTTEWLAAHLDAPGLVLLDGSFTMPGVTPTAAENYRERHIPDARFFDIENVADHASSLPHMLPSAEAFEAVARRLGLSNDSVVVIYDTPGLVSAGRVWWTLRVFGHEKIAVLDGGLRKWRAEGRPVTAEIPTPAEGMFRAAFHPELVRSRADMLHNLGTKAEQVIDARAASRFTAAENEPRPGLRSGHIPGSFNLPSSSLTNPESGEILKPETLKTLFENAGLDLSRPVAATCGSGVTASALAFSLHLIGNDNVAVYDGSWSEWGLPGDTPVATGPSGEEEKAGAGEKA</sequence>
<evidence type="ECO:0000256" key="7">
    <source>
        <dbReference type="SAM" id="MobiDB-lite"/>
    </source>
</evidence>
<dbReference type="InterPro" id="IPR001307">
    <property type="entry name" value="Thiosulphate_STrfase_CS"/>
</dbReference>
<dbReference type="CDD" id="cd01449">
    <property type="entry name" value="TST_Repeat_2"/>
    <property type="match status" value="1"/>
</dbReference>
<protein>
    <recommendedName>
        <fullName evidence="6">Sulfurtransferase</fullName>
    </recommendedName>
</protein>
<evidence type="ECO:0000256" key="6">
    <source>
        <dbReference type="RuleBase" id="RU000507"/>
    </source>
</evidence>
<evidence type="ECO:0000256" key="3">
    <source>
        <dbReference type="ARBA" id="ARBA00022679"/>
    </source>
</evidence>
<feature type="region of interest" description="Disordered" evidence="7">
    <location>
        <begin position="276"/>
        <end position="298"/>
    </location>
</feature>
<dbReference type="Pfam" id="PF00581">
    <property type="entry name" value="Rhodanese"/>
    <property type="match status" value="2"/>
</dbReference>
<accession>A0AAJ1C059</accession>
<proteinExistence type="predicted"/>
<organism evidence="9 10">
    <name type="scientific">Ciceribacter sichuanensis</name>
    <dbReference type="NCBI Taxonomy" id="2949647"/>
    <lineage>
        <taxon>Bacteria</taxon>
        <taxon>Pseudomonadati</taxon>
        <taxon>Pseudomonadota</taxon>
        <taxon>Alphaproteobacteria</taxon>
        <taxon>Hyphomicrobiales</taxon>
        <taxon>Rhizobiaceae</taxon>
        <taxon>Ciceribacter</taxon>
    </lineage>
</organism>
<comment type="subcellular location">
    <subcellularLocation>
        <location evidence="1">Cytoplasm</location>
    </subcellularLocation>
</comment>
<dbReference type="CDD" id="cd01448">
    <property type="entry name" value="TST_Repeat_1"/>
    <property type="match status" value="1"/>
</dbReference>
<dbReference type="InterPro" id="IPR001763">
    <property type="entry name" value="Rhodanese-like_dom"/>
</dbReference>
<dbReference type="FunFam" id="3.40.250.10:FF:000001">
    <property type="entry name" value="Sulfurtransferase"/>
    <property type="match status" value="1"/>
</dbReference>
<dbReference type="SUPFAM" id="SSF52821">
    <property type="entry name" value="Rhodanese/Cell cycle control phosphatase"/>
    <property type="match status" value="2"/>
</dbReference>
<dbReference type="AlphaFoldDB" id="A0AAJ1C059"/>
<evidence type="ECO:0000259" key="8">
    <source>
        <dbReference type="PROSITE" id="PS50206"/>
    </source>
</evidence>
<comment type="catalytic activity">
    <reaction evidence="5">
        <text>2-oxo-3-sulfanylpropanoate + [thioredoxin]-dithiol = [thioredoxin]-disulfide + hydrogen sulfide + pyruvate + H(+)</text>
        <dbReference type="Rhea" id="RHEA:21740"/>
        <dbReference type="Rhea" id="RHEA-COMP:10698"/>
        <dbReference type="Rhea" id="RHEA-COMP:10700"/>
        <dbReference type="ChEBI" id="CHEBI:15361"/>
        <dbReference type="ChEBI" id="CHEBI:15378"/>
        <dbReference type="ChEBI" id="CHEBI:29919"/>
        <dbReference type="ChEBI" id="CHEBI:29950"/>
        <dbReference type="ChEBI" id="CHEBI:50058"/>
        <dbReference type="ChEBI" id="CHEBI:57678"/>
        <dbReference type="EC" id="2.8.1.2"/>
    </reaction>
    <physiologicalReaction direction="left-to-right" evidence="5">
        <dbReference type="Rhea" id="RHEA:21741"/>
    </physiologicalReaction>
</comment>
<dbReference type="GO" id="GO:0004792">
    <property type="term" value="F:thiosulfate-cyanide sulfurtransferase activity"/>
    <property type="evidence" value="ECO:0007669"/>
    <property type="project" value="InterPro"/>
</dbReference>
<dbReference type="InterPro" id="IPR036873">
    <property type="entry name" value="Rhodanese-like_dom_sf"/>
</dbReference>